<evidence type="ECO:0000313" key="2">
    <source>
        <dbReference type="Proteomes" id="UP000225322"/>
    </source>
</evidence>
<keyword evidence="2" id="KW-1185">Reference proteome</keyword>
<organism evidence="1 2">
    <name type="scientific">Caulobacter phage Sansa</name>
    <dbReference type="NCBI Taxonomy" id="1675600"/>
    <lineage>
        <taxon>Viruses</taxon>
        <taxon>Duplodnaviria</taxon>
        <taxon>Heunggongvirae</taxon>
        <taxon>Uroviricota</taxon>
        <taxon>Caudoviricetes</taxon>
        <taxon>Sansavirus</taxon>
        <taxon>Sansavirus sansa</taxon>
        <taxon>Caulobacter virus Sansa</taxon>
    </lineage>
</organism>
<proteinExistence type="predicted"/>
<reference evidence="1 2" key="1">
    <citation type="journal article" date="2015" name="Genome Announc.">
        <title>Complete Genome Sequence of Caulobacter crescentus Siphophage Sansa.</title>
        <authorList>
            <person name="Vara L."/>
            <person name="Kane A.A."/>
            <person name="Cahill J.L."/>
            <person name="Rasche E.S."/>
            <person name="Kuty Everett G.F."/>
        </authorList>
    </citation>
    <scope>NUCLEOTIDE SEQUENCE [LARGE SCALE GENOMIC DNA]</scope>
</reference>
<evidence type="ECO:0000313" key="1">
    <source>
        <dbReference type="EMBL" id="AKU43512.1"/>
    </source>
</evidence>
<accession>A0A0K1LLX3</accession>
<name>A0A0K1LLX3_9CAUD</name>
<gene>
    <name evidence="1" type="ORF">CPT_Sansa108</name>
</gene>
<dbReference type="Proteomes" id="UP000225322">
    <property type="component" value="Segment"/>
</dbReference>
<dbReference type="EMBL" id="KT001913">
    <property type="protein sequence ID" value="AKU43512.1"/>
    <property type="molecule type" value="Genomic_DNA"/>
</dbReference>
<sequence length="256" mass="28471">MTKPCFLIMTGARPVVPVLESVHLTRKEGEAARDEARKTKPNPEGKYRILVDDLDTVSVPREVFERYLGDPREEVLTLAMDHAIPSDPAPNGYARLEPRDKGLADLSLTRLASDASERFEYGPAAKVYLNDYGKRVRSGDRVELAIYLRDAADSWVREQIGPPKELRASVPEQLADDRVEVAVTFTLQTSRWQLMKAGWRASPELGDDEWSELRSTRDGGPEAADMAEIIAAAVCDYMEEGDYHLGDINVAVAPLS</sequence>
<protein>
    <submittedName>
        <fullName evidence="1">Uncharacterized protein</fullName>
    </submittedName>
</protein>